<dbReference type="VEuPathDB" id="FungiDB:PC110_g20544"/>
<dbReference type="EMBL" id="RCMK01001256">
    <property type="protein sequence ID" value="KAG2898376.1"/>
    <property type="molecule type" value="Genomic_DNA"/>
</dbReference>
<proteinExistence type="predicted"/>
<dbReference type="PANTHER" id="PTHR46586">
    <property type="entry name" value="ANKYRIN REPEAT-CONTAINING PROTEIN"/>
    <property type="match status" value="1"/>
</dbReference>
<dbReference type="AlphaFoldDB" id="A0A8T1BCA6"/>
<dbReference type="InterPro" id="IPR002110">
    <property type="entry name" value="Ankyrin_rpt"/>
</dbReference>
<dbReference type="InterPro" id="IPR052050">
    <property type="entry name" value="SecEffector_AnkRepeat"/>
</dbReference>
<comment type="caution">
    <text evidence="1">The sequence shown here is derived from an EMBL/GenBank/DDBJ whole genome shotgun (WGS) entry which is preliminary data.</text>
</comment>
<evidence type="ECO:0000313" key="1">
    <source>
        <dbReference type="EMBL" id="KAG2898376.1"/>
    </source>
</evidence>
<sequence length="526" mass="57890">MVPQAAANVPPLASAVVALRSNPSLGALPHVVSSVSQCLDYSVEISLACACAFSSLRLLRRIWDGSKKYAASNGSAPGDRRYLYWSPLHFLQTDCHYHRAQFSRGVVEAVRRGDLDMIRWLFAHFSGCVVAVQAVEAAAASGDLRTLEFFLDNERAFQDAQDGAETNDSNEVQWGGADMAAAVEKGHADVARWLFEQKGDVERDWGRFMAAVVRGGNLELLQWLLDRGYVERQLAPPTMDDAAWGGHLDMLQWLYHHGYVHHASFALEHAARNGYLEIVEWLVRYHPVGNTSRGLDAAARENHLHVVRWLLEHNLGRGARSGMHQAATSRLLNICTSRWLNDAFASEPQTHLYRDLRSYSLTLLADEPSTAIDAAAKGSRPTDTHDAMDGAAAGNHLEVWNIARACALESHDSSSDDGGARQLVARMVARRPLEEMDTFYRQAQLSVGLASAAQRGNTELVRWLLGNIVSERFTVDSRSGIFKAVEAAATKGHLSILEQVLVHDKRGVCIKPAMLAAARGNKLRGS</sequence>
<accession>A0A8T1BCA6</accession>
<evidence type="ECO:0000313" key="2">
    <source>
        <dbReference type="Proteomes" id="UP000736787"/>
    </source>
</evidence>
<dbReference type="VEuPathDB" id="FungiDB:PC110_g8188"/>
<dbReference type="Pfam" id="PF12796">
    <property type="entry name" value="Ank_2"/>
    <property type="match status" value="1"/>
</dbReference>
<dbReference type="InterPro" id="IPR036770">
    <property type="entry name" value="Ankyrin_rpt-contain_sf"/>
</dbReference>
<evidence type="ECO:0008006" key="3">
    <source>
        <dbReference type="Google" id="ProtNLM"/>
    </source>
</evidence>
<dbReference type="Gene3D" id="1.25.40.20">
    <property type="entry name" value="Ankyrin repeat-containing domain"/>
    <property type="match status" value="2"/>
</dbReference>
<protein>
    <recommendedName>
        <fullName evidence="3">Ankyrin repeat-containing domain</fullName>
    </recommendedName>
</protein>
<dbReference type="Proteomes" id="UP000736787">
    <property type="component" value="Unassembled WGS sequence"/>
</dbReference>
<dbReference type="SUPFAM" id="SSF48403">
    <property type="entry name" value="Ankyrin repeat"/>
    <property type="match status" value="1"/>
</dbReference>
<gene>
    <name evidence="1" type="ORF">PC117_g22552</name>
</gene>
<organism evidence="1 2">
    <name type="scientific">Phytophthora cactorum</name>
    <dbReference type="NCBI Taxonomy" id="29920"/>
    <lineage>
        <taxon>Eukaryota</taxon>
        <taxon>Sar</taxon>
        <taxon>Stramenopiles</taxon>
        <taxon>Oomycota</taxon>
        <taxon>Peronosporomycetes</taxon>
        <taxon>Peronosporales</taxon>
        <taxon>Peronosporaceae</taxon>
        <taxon>Phytophthora</taxon>
    </lineage>
</organism>
<reference evidence="1" key="1">
    <citation type="submission" date="2018-10" db="EMBL/GenBank/DDBJ databases">
        <title>Effector identification in a new, highly contiguous assembly of the strawberry crown rot pathogen Phytophthora cactorum.</title>
        <authorList>
            <person name="Armitage A.D."/>
            <person name="Nellist C.F."/>
            <person name="Bates H."/>
            <person name="Vickerstaff R.J."/>
            <person name="Harrison R.J."/>
        </authorList>
    </citation>
    <scope>NUCLEOTIDE SEQUENCE</scope>
    <source>
        <strain evidence="1">4040</strain>
    </source>
</reference>
<name>A0A8T1BCA6_9STRA</name>
<dbReference type="PANTHER" id="PTHR46586:SF3">
    <property type="entry name" value="ANKYRIN REPEAT-CONTAINING PROTEIN"/>
    <property type="match status" value="1"/>
</dbReference>